<protein>
    <submittedName>
        <fullName evidence="5">HTH-type transcriptional regulator Ptr2</fullName>
    </submittedName>
</protein>
<dbReference type="AlphaFoldDB" id="A0A4P2VDC9"/>
<organism evidence="5 6">
    <name type="scientific">Conexivisphaera calida</name>
    <dbReference type="NCBI Taxonomy" id="1874277"/>
    <lineage>
        <taxon>Archaea</taxon>
        <taxon>Nitrososphaerota</taxon>
        <taxon>Conexivisphaeria</taxon>
        <taxon>Conexivisphaerales</taxon>
        <taxon>Conexivisphaeraceae</taxon>
        <taxon>Conexivisphaera</taxon>
    </lineage>
</organism>
<dbReference type="Pfam" id="PF01037">
    <property type="entry name" value="AsnC_trans_reg"/>
    <property type="match status" value="1"/>
</dbReference>
<dbReference type="InterPro" id="IPR011008">
    <property type="entry name" value="Dimeric_a/b-barrel"/>
</dbReference>
<dbReference type="InterPro" id="IPR000485">
    <property type="entry name" value="AsnC-type_HTH_dom"/>
</dbReference>
<name>A0A4P2VDC9_9ARCH</name>
<gene>
    <name evidence="5" type="ORF">NAS2_1220</name>
</gene>
<dbReference type="KEGG" id="ccai:NAS2_1220"/>
<evidence type="ECO:0000256" key="1">
    <source>
        <dbReference type="ARBA" id="ARBA00023015"/>
    </source>
</evidence>
<dbReference type="SUPFAM" id="SSF54909">
    <property type="entry name" value="Dimeric alpha+beta barrel"/>
    <property type="match status" value="1"/>
</dbReference>
<dbReference type="PANTHER" id="PTHR30154">
    <property type="entry name" value="LEUCINE-RESPONSIVE REGULATORY PROTEIN"/>
    <property type="match status" value="1"/>
</dbReference>
<dbReference type="PRINTS" id="PR00033">
    <property type="entry name" value="HTHASNC"/>
</dbReference>
<dbReference type="InterPro" id="IPR019888">
    <property type="entry name" value="Tscrpt_reg_AsnC-like"/>
</dbReference>
<dbReference type="InterPro" id="IPR011991">
    <property type="entry name" value="ArsR-like_HTH"/>
</dbReference>
<dbReference type="InterPro" id="IPR036388">
    <property type="entry name" value="WH-like_DNA-bd_sf"/>
</dbReference>
<evidence type="ECO:0000313" key="6">
    <source>
        <dbReference type="Proteomes" id="UP000509448"/>
    </source>
</evidence>
<dbReference type="PROSITE" id="PS00519">
    <property type="entry name" value="HTH_ASNC_1"/>
    <property type="match status" value="1"/>
</dbReference>
<dbReference type="GO" id="GO:0043565">
    <property type="term" value="F:sequence-specific DNA binding"/>
    <property type="evidence" value="ECO:0007669"/>
    <property type="project" value="InterPro"/>
</dbReference>
<dbReference type="RefSeq" id="WP_174448822.1">
    <property type="nucleotide sequence ID" value="NZ_AP018732.1"/>
</dbReference>
<keyword evidence="6" id="KW-1185">Reference proteome</keyword>
<dbReference type="SMART" id="SM00344">
    <property type="entry name" value="HTH_ASNC"/>
    <property type="match status" value="1"/>
</dbReference>
<evidence type="ECO:0000256" key="3">
    <source>
        <dbReference type="ARBA" id="ARBA00023163"/>
    </source>
</evidence>
<dbReference type="Pfam" id="PF13412">
    <property type="entry name" value="HTH_24"/>
    <property type="match status" value="1"/>
</dbReference>
<dbReference type="GO" id="GO:0043200">
    <property type="term" value="P:response to amino acid"/>
    <property type="evidence" value="ECO:0007669"/>
    <property type="project" value="TreeGrafter"/>
</dbReference>
<accession>A0A4P2VDC9</accession>
<dbReference type="EMBL" id="AP018732">
    <property type="protein sequence ID" value="BBE42609.1"/>
    <property type="molecule type" value="Genomic_DNA"/>
</dbReference>
<dbReference type="Gene3D" id="1.10.10.10">
    <property type="entry name" value="Winged helix-like DNA-binding domain superfamily/Winged helix DNA-binding domain"/>
    <property type="match status" value="1"/>
</dbReference>
<proteinExistence type="predicted"/>
<dbReference type="PANTHER" id="PTHR30154:SF34">
    <property type="entry name" value="TRANSCRIPTIONAL REGULATOR AZLB"/>
    <property type="match status" value="1"/>
</dbReference>
<dbReference type="SUPFAM" id="SSF46785">
    <property type="entry name" value="Winged helix' DNA-binding domain"/>
    <property type="match status" value="1"/>
</dbReference>
<dbReference type="InterPro" id="IPR019885">
    <property type="entry name" value="Tscrpt_reg_HTH_AsnC-type_CS"/>
</dbReference>
<reference evidence="5 6" key="1">
    <citation type="journal article" date="2019" name="ISME J.">
        <title>Isolation and characterization of a thermophilic sulfur- and iron-reducing thaumarchaeote from a terrestrial acidic hot spring.</title>
        <authorList>
            <person name="Kato S."/>
            <person name="Itoh T."/>
            <person name="Yuki M."/>
            <person name="Nagamori M."/>
            <person name="Ohnishi M."/>
            <person name="Uematsu K."/>
            <person name="Suzuki K."/>
            <person name="Takashina T."/>
            <person name="Ohkuma M."/>
        </authorList>
    </citation>
    <scope>NUCLEOTIDE SEQUENCE [LARGE SCALE GENOMIC DNA]</scope>
    <source>
        <strain evidence="5 6">NAS-02</strain>
    </source>
</reference>
<keyword evidence="2" id="KW-0238">DNA-binding</keyword>
<evidence type="ECO:0000259" key="4">
    <source>
        <dbReference type="PROSITE" id="PS50956"/>
    </source>
</evidence>
<dbReference type="InterPro" id="IPR019887">
    <property type="entry name" value="Tscrpt_reg_AsnC/Lrp_C"/>
</dbReference>
<evidence type="ECO:0000313" key="5">
    <source>
        <dbReference type="EMBL" id="BBE42609.1"/>
    </source>
</evidence>
<evidence type="ECO:0000256" key="2">
    <source>
        <dbReference type="ARBA" id="ARBA00023125"/>
    </source>
</evidence>
<dbReference type="Proteomes" id="UP000509448">
    <property type="component" value="Chromosome"/>
</dbReference>
<keyword evidence="3" id="KW-0804">Transcription</keyword>
<dbReference type="CDD" id="cd00090">
    <property type="entry name" value="HTH_ARSR"/>
    <property type="match status" value="1"/>
</dbReference>
<dbReference type="GO" id="GO:0005829">
    <property type="term" value="C:cytosol"/>
    <property type="evidence" value="ECO:0007669"/>
    <property type="project" value="TreeGrafter"/>
</dbReference>
<sequence length="148" mass="16729">MSNELVDEKDQVILDKLRKNARCSYGEIAKELGMSDVAVMKRIRKLESEGVIRKYTIIADDRRVGYGATSITGVDVDPEHLFEVSSTLKEKPYVKYLAISSGDHQIMVIVKARDNSELARYHEEMSALPGVRRICPSVILDILKFDEV</sequence>
<keyword evidence="1" id="KW-0805">Transcription regulation</keyword>
<dbReference type="GeneID" id="55585032"/>
<dbReference type="InterPro" id="IPR036390">
    <property type="entry name" value="WH_DNA-bd_sf"/>
</dbReference>
<dbReference type="OrthoDB" id="6995at2157"/>
<dbReference type="Gene3D" id="3.30.70.920">
    <property type="match status" value="1"/>
</dbReference>
<feature type="domain" description="HTH asnC-type" evidence="4">
    <location>
        <begin position="6"/>
        <end position="67"/>
    </location>
</feature>
<dbReference type="PROSITE" id="PS50956">
    <property type="entry name" value="HTH_ASNC_2"/>
    <property type="match status" value="1"/>
</dbReference>